<name>A0A7R9FK85_9NEOP</name>
<organism evidence="2">
    <name type="scientific">Timema tahoe</name>
    <dbReference type="NCBI Taxonomy" id="61484"/>
    <lineage>
        <taxon>Eukaryota</taxon>
        <taxon>Metazoa</taxon>
        <taxon>Ecdysozoa</taxon>
        <taxon>Arthropoda</taxon>
        <taxon>Hexapoda</taxon>
        <taxon>Insecta</taxon>
        <taxon>Pterygota</taxon>
        <taxon>Neoptera</taxon>
        <taxon>Polyneoptera</taxon>
        <taxon>Phasmatodea</taxon>
        <taxon>Timematodea</taxon>
        <taxon>Timematoidea</taxon>
        <taxon>Timematidae</taxon>
        <taxon>Timema</taxon>
    </lineage>
</organism>
<sequence length="282" mass="31643">MSGCCESIPRQRHKEGCLTCVVYLQLELFDDSQVNMLEQGDNSSMAVVLWKPPGGIIDEILSRAGIQKRESTSGCDDVAEDAYHYDHDNHDDHDDHDDHDNHDNHDNHSQRYSLIYSPSHSLVDNNNSNVVDLNSLLIQSSRTFTGQVHIPLACGRGFLHARTVGPYLYSVNGTECCSVDVAAWGLSCLHLARTRGRKVGEIEHSVGDDLLEAFYGHVDHLLSELHPTSKPFLQSPDVVDVVYVSPIRGQLDQRRQQAQSYLPKNIETKEQMEILQEAQDNV</sequence>
<evidence type="ECO:0000313" key="2">
    <source>
        <dbReference type="EMBL" id="CAD7454791.1"/>
    </source>
</evidence>
<evidence type="ECO:0000256" key="1">
    <source>
        <dbReference type="SAM" id="MobiDB-lite"/>
    </source>
</evidence>
<proteinExistence type="predicted"/>
<dbReference type="EMBL" id="OE000717">
    <property type="protein sequence ID" value="CAD7454791.1"/>
    <property type="molecule type" value="Genomic_DNA"/>
</dbReference>
<feature type="region of interest" description="Disordered" evidence="1">
    <location>
        <begin position="84"/>
        <end position="110"/>
    </location>
</feature>
<accession>A0A7R9FK85</accession>
<dbReference type="AlphaFoldDB" id="A0A7R9FK85"/>
<feature type="compositionally biased region" description="Basic and acidic residues" evidence="1">
    <location>
        <begin position="84"/>
        <end position="109"/>
    </location>
</feature>
<reference evidence="2" key="1">
    <citation type="submission" date="2020-11" db="EMBL/GenBank/DDBJ databases">
        <authorList>
            <person name="Tran Van P."/>
        </authorList>
    </citation>
    <scope>NUCLEOTIDE SEQUENCE</scope>
</reference>
<protein>
    <submittedName>
        <fullName evidence="2">Uncharacterized protein</fullName>
    </submittedName>
</protein>
<gene>
    <name evidence="2" type="ORF">TTEB3V08_LOCUS2885</name>
</gene>